<comment type="caution">
    <text evidence="1">The sequence shown here is derived from an EMBL/GenBank/DDBJ whole genome shotgun (WGS) entry which is preliminary data.</text>
</comment>
<accession>A0A1Q9CBD8</accession>
<proteinExistence type="predicted"/>
<dbReference type="OrthoDB" id="10614807at2759"/>
<reference evidence="1 2" key="1">
    <citation type="submission" date="2016-02" db="EMBL/GenBank/DDBJ databases">
        <title>Genome analysis of coral dinoflagellate symbionts highlights evolutionary adaptations to a symbiotic lifestyle.</title>
        <authorList>
            <person name="Aranda M."/>
            <person name="Li Y."/>
            <person name="Liew Y.J."/>
            <person name="Baumgarten S."/>
            <person name="Simakov O."/>
            <person name="Wilson M."/>
            <person name="Piel J."/>
            <person name="Ashoor H."/>
            <person name="Bougouffa S."/>
            <person name="Bajic V.B."/>
            <person name="Ryu T."/>
            <person name="Ravasi T."/>
            <person name="Bayer T."/>
            <person name="Micklem G."/>
            <person name="Kim H."/>
            <person name="Bhak J."/>
            <person name="Lajeunesse T.C."/>
            <person name="Voolstra C.R."/>
        </authorList>
    </citation>
    <scope>NUCLEOTIDE SEQUENCE [LARGE SCALE GENOMIC DNA]</scope>
    <source>
        <strain evidence="1 2">CCMP2467</strain>
    </source>
</reference>
<dbReference type="AlphaFoldDB" id="A0A1Q9CBD8"/>
<protein>
    <submittedName>
        <fullName evidence="1">Uncharacterized protein</fullName>
    </submittedName>
</protein>
<dbReference type="EMBL" id="LSRX01001398">
    <property type="protein sequence ID" value="OLP80242.1"/>
    <property type="molecule type" value="Genomic_DNA"/>
</dbReference>
<evidence type="ECO:0000313" key="2">
    <source>
        <dbReference type="Proteomes" id="UP000186817"/>
    </source>
</evidence>
<name>A0A1Q9CBD8_SYMMI</name>
<keyword evidence="2" id="KW-1185">Reference proteome</keyword>
<organism evidence="1 2">
    <name type="scientific">Symbiodinium microadriaticum</name>
    <name type="common">Dinoflagellate</name>
    <name type="synonym">Zooxanthella microadriatica</name>
    <dbReference type="NCBI Taxonomy" id="2951"/>
    <lineage>
        <taxon>Eukaryota</taxon>
        <taxon>Sar</taxon>
        <taxon>Alveolata</taxon>
        <taxon>Dinophyceae</taxon>
        <taxon>Suessiales</taxon>
        <taxon>Symbiodiniaceae</taxon>
        <taxon>Symbiodinium</taxon>
    </lineage>
</organism>
<sequence>MHTSFRAEEGGQDGSLTFDEACGQLSGMKLQGPERRPLKSIRAVGNVDIGDLPVRQMESSSAKVEQFADAIMYYPLDVTQDIFDNIYKFYGENKFAQLPEPFDLKNQPKDGDVRAGNLVARSYKRCLLLGTMSRALSVELEKGHTSTWSIAAEWRSRFAAVITGMWPDGKDCSSVAPCVGVYPADLGPDDIALSRFCYGEFDPTLTISGFPFETKEFGACVVDYVADFACNLLAGLGVPSNVVSISEGRMEEFVGAQLPRVSFRAAFKREYCNSLAADFDRLRRAFYAKMKADDPSYPRRCLWRTLAEGNKGGVYLG</sequence>
<gene>
    <name evidence="1" type="ORF">AK812_SmicGene39368</name>
</gene>
<dbReference type="Proteomes" id="UP000186817">
    <property type="component" value="Unassembled WGS sequence"/>
</dbReference>
<evidence type="ECO:0000313" key="1">
    <source>
        <dbReference type="EMBL" id="OLP80242.1"/>
    </source>
</evidence>